<dbReference type="InterPro" id="IPR046341">
    <property type="entry name" value="SET_dom_sf"/>
</dbReference>
<evidence type="ECO:0000259" key="2">
    <source>
        <dbReference type="PROSITE" id="PS50280"/>
    </source>
</evidence>
<protein>
    <recommendedName>
        <fullName evidence="2">SET domain-containing protein</fullName>
    </recommendedName>
</protein>
<feature type="compositionally biased region" description="Basic and acidic residues" evidence="1">
    <location>
        <begin position="643"/>
        <end position="660"/>
    </location>
</feature>
<evidence type="ECO:0000313" key="4">
    <source>
        <dbReference type="Proteomes" id="UP000078354"/>
    </source>
</evidence>
<dbReference type="InterPro" id="IPR001214">
    <property type="entry name" value="SET_dom"/>
</dbReference>
<reference evidence="3 4" key="1">
    <citation type="journal article" date="2018" name="Syst. Appl. Microbiol.">
        <title>Pseudomonas silesiensis sp. nov. strain A3T isolated from a biological pesticide sewage treatment plant and analysis of the complete genome sequence.</title>
        <authorList>
            <person name="Kaminski M.A."/>
            <person name="Furmanczyk E.M."/>
            <person name="Sobczak A."/>
            <person name="Dziembowski A."/>
            <person name="Lipinski L."/>
        </authorList>
    </citation>
    <scope>NUCLEOTIDE SEQUENCE [LARGE SCALE GENOMIC DNA]</scope>
    <source>
        <strain evidence="3 4">A3</strain>
    </source>
</reference>
<feature type="domain" description="SET" evidence="2">
    <location>
        <begin position="1168"/>
        <end position="1291"/>
    </location>
</feature>
<dbReference type="Pfam" id="PF20178">
    <property type="entry name" value="ToxA_N"/>
    <property type="match status" value="1"/>
</dbReference>
<dbReference type="KEGG" id="psil:PMA3_23950"/>
<gene>
    <name evidence="3" type="ORF">PMA3_23950</name>
</gene>
<dbReference type="OrthoDB" id="6984639at2"/>
<dbReference type="Proteomes" id="UP000078354">
    <property type="component" value="Chromosome"/>
</dbReference>
<name>A0A191YYS6_9PSED</name>
<dbReference type="SUPFAM" id="SSF82199">
    <property type="entry name" value="SET domain"/>
    <property type="match status" value="1"/>
</dbReference>
<dbReference type="RefSeq" id="WP_064679516.1">
    <property type="nucleotide sequence ID" value="NZ_CP014870.1"/>
</dbReference>
<accession>A0A191YYS6</accession>
<dbReference type="PROSITE" id="PS50280">
    <property type="entry name" value="SET"/>
    <property type="match status" value="1"/>
</dbReference>
<feature type="compositionally biased region" description="Basic and acidic residues" evidence="1">
    <location>
        <begin position="1045"/>
        <end position="1066"/>
    </location>
</feature>
<dbReference type="EMBL" id="CP014870">
    <property type="protein sequence ID" value="ANJ58052.1"/>
    <property type="molecule type" value="Genomic_DNA"/>
</dbReference>
<feature type="region of interest" description="Disordered" evidence="1">
    <location>
        <begin position="1023"/>
        <end position="1082"/>
    </location>
</feature>
<sequence>MADQSTSIKNAGPASVDTLNARGDQYLEIIKAATPPALLNMSKHNHATLKSFTPALPDWLRIASQEQRAEARRLVEASVTAHTALSEAMAGMTELVEFAEPLLKKKISDVFGMELDVNGTRVRLTESQGFLARKSRYLSLLEAALHNFGRSERFLDSETYAYRVDSVSSKIALDVERFAKLCRELDIGKQYQAHIKNSLKWDDAAAQDKLREVFVSCQKAALKASTYIALRKGDIELKHQRAILQIISGSKTVRVDGKPVWCRGLSFMRMPLHGCIVFEMADPNNDNILENALDKLWPTVDGQSKGDFIAYIPDDPDHPVKHYATVAEFKARLISQFVQKNAGDSPGAPTVYQRFFSRFVRHKGRAKYFYSFTEQVPTPAQEARRHIHYIERRQKEAPDFLLQFRVLDPSGEPWQQHFDIWSTLYQEFRDGLLRDARSQAVSTEDADANERRVLIADLLDSGLTALNLLSFAVPPLGAVMLGVAAVQLMYEVVEGLDDLSLGDKEAGWQHITDVLQNIRAGAETAPVFALVHPDFIPIELTNGGKRLWKPDLCPYRSEVSLEGIEPNSRGQYPIADRHYVRIDGDLFETRLDPLTGQWRVAHPTNAAVYQPVLEESSRGVWRHTLDKHVSGAALENSGTDTPHALRDKDPVGESMTRSEDPFDPSSATFEGFSNITYVRYATQESVIAGLSPVKGIYRSLDGQRFYIRNIDESGTTAVYRIRDSFNLTADTVDVNVVDPGNDAYSPLWLWRAGPDQWQPLSLKGGASERRLIKTADVRDWNRLPAQSRQKITLNSFAKERGLFLKTLERYVLADGTITAEGADFLASGNGSRNKVTAAHLSEWERLSARQRHELTREGFANRHRLDTESFMKHVKQDGTLDLAGKALAGKRFNRITEEHLQDWYTLAQLPDNDIAMMDYVERNNLNPLLWERYVKPNGNFTVAGNNVLVLGLDEFTPVTNEHLKRWWDIYHDPDVGIGMNNFLEFSKIDPLEWAHYVNEDGRFTPSGTDRLIFGDFDESASVNRANATSPKPPMARKSLRRRVGDKRTAEDDAAEHNKRRRLDDRATVSGSTMGEHSPQFGHQIDNRLPILQDPNDVTRSLTLSAEGPEGVGGPPANINEIEVTYWNRLLDDIEPAIERLEWADAIVAEVRDWIRNEDNLAFRFDQLLKVEKLKAGPERGLSVVANRDIRRFEVLGPYSGKLHRGNSTLTKELNNKGYKAVESFSFSTFSNDGTLSAHGSGNVLSLVNSYYTRGEPFGHENVATINVGRYMTFFVAWQDIQKGEELLLDYGPTYKWD</sequence>
<evidence type="ECO:0000256" key="1">
    <source>
        <dbReference type="SAM" id="MobiDB-lite"/>
    </source>
</evidence>
<proteinExistence type="predicted"/>
<keyword evidence="4" id="KW-1185">Reference proteome</keyword>
<evidence type="ECO:0000313" key="3">
    <source>
        <dbReference type="EMBL" id="ANJ58052.1"/>
    </source>
</evidence>
<dbReference type="InterPro" id="IPR046673">
    <property type="entry name" value="ToxA_N"/>
</dbReference>
<dbReference type="Gene3D" id="2.170.270.10">
    <property type="entry name" value="SET domain"/>
    <property type="match status" value="1"/>
</dbReference>
<organism evidence="3 4">
    <name type="scientific">Pseudomonas silesiensis</name>
    <dbReference type="NCBI Taxonomy" id="1853130"/>
    <lineage>
        <taxon>Bacteria</taxon>
        <taxon>Pseudomonadati</taxon>
        <taxon>Pseudomonadota</taxon>
        <taxon>Gammaproteobacteria</taxon>
        <taxon>Pseudomonadales</taxon>
        <taxon>Pseudomonadaceae</taxon>
        <taxon>Pseudomonas</taxon>
    </lineage>
</organism>
<dbReference type="Pfam" id="PF00856">
    <property type="entry name" value="SET"/>
    <property type="match status" value="1"/>
</dbReference>
<feature type="region of interest" description="Disordered" evidence="1">
    <location>
        <begin position="632"/>
        <end position="665"/>
    </location>
</feature>